<accession>A0A1I0PQ56</accession>
<reference evidence="2" key="1">
    <citation type="submission" date="2016-10" db="EMBL/GenBank/DDBJ databases">
        <authorList>
            <person name="Varghese N."/>
            <person name="Submissions S."/>
        </authorList>
    </citation>
    <scope>NUCLEOTIDE SEQUENCE [LARGE SCALE GENOMIC DNA]</scope>
    <source>
        <strain evidence="2">DSM 3695</strain>
    </source>
</reference>
<proteinExistence type="predicted"/>
<keyword evidence="2" id="KW-1185">Reference proteome</keyword>
<dbReference type="AlphaFoldDB" id="A0A1I0PQ56"/>
<sequence>MIVSTLPRVFFYEPGRGDDPIELPDPNADMSIERVQSLFAVNYPEISTAKVRGPIFNSDKVEYHFTISLGQKG</sequence>
<dbReference type="Proteomes" id="UP000199310">
    <property type="component" value="Unassembled WGS sequence"/>
</dbReference>
<dbReference type="InterPro" id="IPR022289">
    <property type="entry name" value="PRTRC_protein-C"/>
</dbReference>
<dbReference type="OrthoDB" id="71754at2"/>
<dbReference type="RefSeq" id="WP_089891124.1">
    <property type="nucleotide sequence ID" value="NZ_FOJG01000001.1"/>
</dbReference>
<name>A0A1I0PQ56_9BACT</name>
<gene>
    <name evidence="1" type="ORF">SAMN04488122_0905</name>
</gene>
<dbReference type="InterPro" id="IPR032866">
    <property type="entry name" value="Prok_Ub"/>
</dbReference>
<evidence type="ECO:0000313" key="2">
    <source>
        <dbReference type="Proteomes" id="UP000199310"/>
    </source>
</evidence>
<dbReference type="Pfam" id="PF14454">
    <property type="entry name" value="Prok_Ub"/>
    <property type="match status" value="1"/>
</dbReference>
<dbReference type="NCBIfam" id="TIGR03738">
    <property type="entry name" value="PRTRC_C"/>
    <property type="match status" value="1"/>
</dbReference>
<protein>
    <submittedName>
        <fullName evidence="1">PRTRC system protein C</fullName>
    </submittedName>
</protein>
<organism evidence="1 2">
    <name type="scientific">Chitinophaga arvensicola</name>
    <dbReference type="NCBI Taxonomy" id="29529"/>
    <lineage>
        <taxon>Bacteria</taxon>
        <taxon>Pseudomonadati</taxon>
        <taxon>Bacteroidota</taxon>
        <taxon>Chitinophagia</taxon>
        <taxon>Chitinophagales</taxon>
        <taxon>Chitinophagaceae</taxon>
        <taxon>Chitinophaga</taxon>
    </lineage>
</organism>
<dbReference type="STRING" id="29529.SAMN04488122_0905"/>
<dbReference type="EMBL" id="FOJG01000001">
    <property type="protein sequence ID" value="SEW16401.1"/>
    <property type="molecule type" value="Genomic_DNA"/>
</dbReference>
<evidence type="ECO:0000313" key="1">
    <source>
        <dbReference type="EMBL" id="SEW16401.1"/>
    </source>
</evidence>